<feature type="compositionally biased region" description="Acidic residues" evidence="1">
    <location>
        <begin position="233"/>
        <end position="249"/>
    </location>
</feature>
<feature type="compositionally biased region" description="Basic and acidic residues" evidence="1">
    <location>
        <begin position="250"/>
        <end position="293"/>
    </location>
</feature>
<reference evidence="2" key="1">
    <citation type="submission" date="2022-10" db="EMBL/GenBank/DDBJ databases">
        <authorList>
            <person name="Chen Y."/>
            <person name="Dougan E. K."/>
            <person name="Chan C."/>
            <person name="Rhodes N."/>
            <person name="Thang M."/>
        </authorList>
    </citation>
    <scope>NUCLEOTIDE SEQUENCE</scope>
</reference>
<protein>
    <submittedName>
        <fullName evidence="2">Uncharacterized protein</fullName>
    </submittedName>
</protein>
<dbReference type="Proteomes" id="UP001152797">
    <property type="component" value="Unassembled WGS sequence"/>
</dbReference>
<reference evidence="3" key="2">
    <citation type="submission" date="2024-04" db="EMBL/GenBank/DDBJ databases">
        <authorList>
            <person name="Chen Y."/>
            <person name="Shah S."/>
            <person name="Dougan E. K."/>
            <person name="Thang M."/>
            <person name="Chan C."/>
        </authorList>
    </citation>
    <scope>NUCLEOTIDE SEQUENCE [LARGE SCALE GENOMIC DNA]</scope>
</reference>
<feature type="compositionally biased region" description="Basic and acidic residues" evidence="1">
    <location>
        <begin position="592"/>
        <end position="603"/>
    </location>
</feature>
<gene>
    <name evidence="2" type="ORF">C1SCF055_LOCUS10224</name>
</gene>
<feature type="compositionally biased region" description="Basic and acidic residues" evidence="1">
    <location>
        <begin position="423"/>
        <end position="469"/>
    </location>
</feature>
<feature type="region of interest" description="Disordered" evidence="1">
    <location>
        <begin position="581"/>
        <end position="723"/>
    </location>
</feature>
<feature type="region of interest" description="Disordered" evidence="1">
    <location>
        <begin position="228"/>
        <end position="300"/>
    </location>
</feature>
<feature type="compositionally biased region" description="Basic and acidic residues" evidence="1">
    <location>
        <begin position="620"/>
        <end position="637"/>
    </location>
</feature>
<feature type="region of interest" description="Disordered" evidence="1">
    <location>
        <begin position="1"/>
        <end position="66"/>
    </location>
</feature>
<feature type="compositionally biased region" description="Acidic residues" evidence="1">
    <location>
        <begin position="645"/>
        <end position="664"/>
    </location>
</feature>
<feature type="compositionally biased region" description="Polar residues" evidence="1">
    <location>
        <begin position="555"/>
        <end position="564"/>
    </location>
</feature>
<evidence type="ECO:0000313" key="3">
    <source>
        <dbReference type="EMBL" id="CAL1135915.1"/>
    </source>
</evidence>
<feature type="compositionally biased region" description="Basic and acidic residues" evidence="1">
    <location>
        <begin position="477"/>
        <end position="505"/>
    </location>
</feature>
<sequence length="723" mass="82669">MGSKSGKQYAVESQEETQQWSEEPEAEGQEEAWPNQDGQWDEQTGEQGAICVASADSAQQAPKQRPLAKFEKALEGEQKEFMKGKIWKRPDVFWNMPFRLVCNQSCYEFRFYCGYQRCKHKGFNTPSQFKQHLQSKDPSVLPEGRRQYGPWDPVTGNLVNAEVQEVDSEPLRKALERSKERMKLTLSSGKPPAQEAADVEKKETVLIKATPKRKSEKFGMTHVEEVDSSEYTLDSDIEEGESEAYEEYDEAVKVPEENEEDLKALREEKSQDLTKKDLKALEEKKREEKEPSQKKPQPALIMQKLEEIKSIDGTLVLLDRDHPARKALEETVTQKREEIKKIQAERQKARGRKHSVRQDIKERQRKRAAEHRKSGLKARAIANVAKQGEAEERFNQLDSGRKVRTFPMAERELSKDVQAAPMSKEERTFTKDDWNEECPEVKRRSMELPPGEKRRLEEKKAKFKEDKASKKSKSQQKRKEDQLLKELKEESSKKKKKQEEKKEKPIVTPEDEEEAEVQALLAEVGKSSGQASGSAGSAHRDRWSMADTSKYHGGSSKSWSNQWKGNWDKQSYWEHDQWENYYSSGRGSEQPKSPEKGPKKEKEADENEENLEGSPKRRRINFDDRRVAGPLRIDKGRMGPPSSEESQEGDDVGLEGLDPTDDELREPTAHAEAPEEGDDEIDPEEGEEGPGQRGQMSCFLLSFGPPASCHQDVMDQKEATGAV</sequence>
<evidence type="ECO:0000313" key="4">
    <source>
        <dbReference type="Proteomes" id="UP001152797"/>
    </source>
</evidence>
<feature type="compositionally biased region" description="Basic and acidic residues" evidence="1">
    <location>
        <begin position="712"/>
        <end position="723"/>
    </location>
</feature>
<evidence type="ECO:0000313" key="2">
    <source>
        <dbReference type="EMBL" id="CAI3982540.1"/>
    </source>
</evidence>
<name>A0A9P1C1H7_9DINO</name>
<accession>A0A9P1C1H7</accession>
<feature type="region of interest" description="Disordered" evidence="1">
    <location>
        <begin position="182"/>
        <end position="201"/>
    </location>
</feature>
<organism evidence="2">
    <name type="scientific">Cladocopium goreaui</name>
    <dbReference type="NCBI Taxonomy" id="2562237"/>
    <lineage>
        <taxon>Eukaryota</taxon>
        <taxon>Sar</taxon>
        <taxon>Alveolata</taxon>
        <taxon>Dinophyceae</taxon>
        <taxon>Suessiales</taxon>
        <taxon>Symbiodiniaceae</taxon>
        <taxon>Cladocopium</taxon>
    </lineage>
</organism>
<keyword evidence="4" id="KW-1185">Reference proteome</keyword>
<feature type="region of interest" description="Disordered" evidence="1">
    <location>
        <begin position="406"/>
        <end position="564"/>
    </location>
</feature>
<feature type="compositionally biased region" description="Low complexity" evidence="1">
    <location>
        <begin position="517"/>
        <end position="537"/>
    </location>
</feature>
<feature type="region of interest" description="Disordered" evidence="1">
    <location>
        <begin position="343"/>
        <end position="376"/>
    </location>
</feature>
<feature type="compositionally biased region" description="Acidic residues" evidence="1">
    <location>
        <begin position="674"/>
        <end position="688"/>
    </location>
</feature>
<dbReference type="EMBL" id="CAMXCT030000724">
    <property type="protein sequence ID" value="CAL4769852.1"/>
    <property type="molecule type" value="Genomic_DNA"/>
</dbReference>
<dbReference type="EMBL" id="CAMXCT020000724">
    <property type="protein sequence ID" value="CAL1135915.1"/>
    <property type="molecule type" value="Genomic_DNA"/>
</dbReference>
<evidence type="ECO:0000256" key="1">
    <source>
        <dbReference type="SAM" id="MobiDB-lite"/>
    </source>
</evidence>
<dbReference type="AlphaFoldDB" id="A0A9P1C1H7"/>
<comment type="caution">
    <text evidence="2">The sequence shown here is derived from an EMBL/GenBank/DDBJ whole genome shotgun (WGS) entry which is preliminary data.</text>
</comment>
<feature type="compositionally biased region" description="Basic residues" evidence="1">
    <location>
        <begin position="363"/>
        <end position="376"/>
    </location>
</feature>
<dbReference type="EMBL" id="CAMXCT010000724">
    <property type="protein sequence ID" value="CAI3982540.1"/>
    <property type="molecule type" value="Genomic_DNA"/>
</dbReference>
<proteinExistence type="predicted"/>